<gene>
    <name evidence="1" type="ORF">Hokovirus_1_247</name>
</gene>
<reference evidence="1" key="1">
    <citation type="journal article" date="2017" name="Science">
        <title>Giant viruses with an expanded complement of translation system components.</title>
        <authorList>
            <person name="Schulz F."/>
            <person name="Yutin N."/>
            <person name="Ivanova N.N."/>
            <person name="Ortega D.R."/>
            <person name="Lee T.K."/>
            <person name="Vierheilig J."/>
            <person name="Daims H."/>
            <person name="Horn M."/>
            <person name="Wagner M."/>
            <person name="Jensen G.J."/>
            <person name="Kyrpides N.C."/>
            <person name="Koonin E.V."/>
            <person name="Woyke T."/>
        </authorList>
    </citation>
    <scope>NUCLEOTIDE SEQUENCE</scope>
    <source>
        <strain evidence="1">HKV1</strain>
    </source>
</reference>
<proteinExistence type="predicted"/>
<dbReference type="EMBL" id="KY684103">
    <property type="protein sequence ID" value="ARF10368.1"/>
    <property type="molecule type" value="Genomic_DNA"/>
</dbReference>
<name>A0A1V0SFF7_9VIRU</name>
<evidence type="ECO:0000313" key="1">
    <source>
        <dbReference type="EMBL" id="ARF10368.1"/>
    </source>
</evidence>
<organism evidence="1">
    <name type="scientific">Hokovirus HKV1</name>
    <dbReference type="NCBI Taxonomy" id="1977638"/>
    <lineage>
        <taxon>Viruses</taxon>
        <taxon>Varidnaviria</taxon>
        <taxon>Bamfordvirae</taxon>
        <taxon>Nucleocytoviricota</taxon>
        <taxon>Megaviricetes</taxon>
        <taxon>Imitervirales</taxon>
        <taxon>Mimiviridae</taxon>
        <taxon>Klosneuvirinae</taxon>
        <taxon>Hokovirus</taxon>
    </lineage>
</organism>
<sequence length="162" mass="18601">MSFISSIVSYIPGASYFSSGSEPVESEHIEPVKSEENIDEGWFFVPKVYLSHEEIINELSKQESSKVAEAKAKYMVPAAIDSEMVYPPDYKTLYPKAILMNSLCHSPQDILLMLDNLPHPENDFSSDNENIDEYREFYDTNKFINAQMSILVARKRQETMMQ</sequence>
<accession>A0A1V0SFF7</accession>
<protein>
    <submittedName>
        <fullName evidence="1">Uncharacterized protein</fullName>
    </submittedName>
</protein>